<gene>
    <name evidence="10" type="ORF">COCSUDRAFT_24513</name>
</gene>
<dbReference type="GeneID" id="17039912"/>
<feature type="domain" description="Nitroreductase" evidence="9">
    <location>
        <begin position="86"/>
        <end position="254"/>
    </location>
</feature>
<evidence type="ECO:0000256" key="1">
    <source>
        <dbReference type="ARBA" id="ARBA00001917"/>
    </source>
</evidence>
<keyword evidence="8" id="KW-0472">Membrane</keyword>
<dbReference type="InterPro" id="IPR026021">
    <property type="entry name" value="YdjA-like"/>
</dbReference>
<keyword evidence="4" id="KW-0288">FMN</keyword>
<dbReference type="CDD" id="cd02135">
    <property type="entry name" value="YdjA-like"/>
    <property type="match status" value="1"/>
</dbReference>
<dbReference type="KEGG" id="csl:COCSUDRAFT_24513"/>
<dbReference type="SUPFAM" id="SSF55469">
    <property type="entry name" value="FMN-dependent nitroreductase-like"/>
    <property type="match status" value="1"/>
</dbReference>
<comment type="similarity">
    <text evidence="2">Belongs to the nitroreductase family.</text>
</comment>
<dbReference type="EMBL" id="AGSI01000011">
    <property type="protein sequence ID" value="EIE21927.1"/>
    <property type="molecule type" value="Genomic_DNA"/>
</dbReference>
<keyword evidence="6" id="KW-0560">Oxidoreductase</keyword>
<evidence type="ECO:0000313" key="11">
    <source>
        <dbReference type="Proteomes" id="UP000007264"/>
    </source>
</evidence>
<dbReference type="InterPro" id="IPR052530">
    <property type="entry name" value="NAD(P)H_nitroreductase"/>
</dbReference>
<proteinExistence type="inferred from homology"/>
<accession>I0YU58</accession>
<evidence type="ECO:0000256" key="5">
    <source>
        <dbReference type="ARBA" id="ARBA00022857"/>
    </source>
</evidence>
<evidence type="ECO:0000256" key="8">
    <source>
        <dbReference type="SAM" id="Phobius"/>
    </source>
</evidence>
<evidence type="ECO:0000313" key="10">
    <source>
        <dbReference type="EMBL" id="EIE21927.1"/>
    </source>
</evidence>
<keyword evidence="3" id="KW-0285">Flavoprotein</keyword>
<dbReference type="PANTHER" id="PTHR43821:SF1">
    <property type="entry name" value="NAD(P)H NITROREDUCTASE YDJA-RELATED"/>
    <property type="match status" value="1"/>
</dbReference>
<name>I0YU58_COCSC</name>
<dbReference type="Proteomes" id="UP000007264">
    <property type="component" value="Unassembled WGS sequence"/>
</dbReference>
<keyword evidence="8" id="KW-0812">Transmembrane</keyword>
<dbReference type="InterPro" id="IPR029479">
    <property type="entry name" value="Nitroreductase"/>
</dbReference>
<dbReference type="PANTHER" id="PTHR43821">
    <property type="entry name" value="NAD(P)H NITROREDUCTASE YDJA-RELATED"/>
    <property type="match status" value="1"/>
</dbReference>
<dbReference type="RefSeq" id="XP_005646471.1">
    <property type="nucleotide sequence ID" value="XM_005646414.1"/>
</dbReference>
<keyword evidence="7" id="KW-0520">NAD</keyword>
<keyword evidence="8" id="KW-1133">Transmembrane helix</keyword>
<comment type="cofactor">
    <cofactor evidence="1">
        <name>FMN</name>
        <dbReference type="ChEBI" id="CHEBI:58210"/>
    </cofactor>
</comment>
<comment type="caution">
    <text evidence="10">The sequence shown here is derived from an EMBL/GenBank/DDBJ whole genome shotgun (WGS) entry which is preliminary data.</text>
</comment>
<evidence type="ECO:0000256" key="7">
    <source>
        <dbReference type="ARBA" id="ARBA00023027"/>
    </source>
</evidence>
<dbReference type="eggNOG" id="ENOG502RYYB">
    <property type="taxonomic scope" value="Eukaryota"/>
</dbReference>
<dbReference type="Pfam" id="PF00881">
    <property type="entry name" value="Nitroreductase"/>
    <property type="match status" value="1"/>
</dbReference>
<reference evidence="10 11" key="1">
    <citation type="journal article" date="2012" name="Genome Biol.">
        <title>The genome of the polar eukaryotic microalga coccomyxa subellipsoidea reveals traits of cold adaptation.</title>
        <authorList>
            <person name="Blanc G."/>
            <person name="Agarkova I."/>
            <person name="Grimwood J."/>
            <person name="Kuo A."/>
            <person name="Brueggeman A."/>
            <person name="Dunigan D."/>
            <person name="Gurnon J."/>
            <person name="Ladunga I."/>
            <person name="Lindquist E."/>
            <person name="Lucas S."/>
            <person name="Pangilinan J."/>
            <person name="Proschold T."/>
            <person name="Salamov A."/>
            <person name="Schmutz J."/>
            <person name="Weeks D."/>
            <person name="Yamada T."/>
            <person name="Claverie J.M."/>
            <person name="Grigoriev I."/>
            <person name="Van Etten J."/>
            <person name="Lomsadze A."/>
            <person name="Borodovsky M."/>
        </authorList>
    </citation>
    <scope>NUCLEOTIDE SEQUENCE [LARGE SCALE GENOMIC DNA]</scope>
    <source>
        <strain evidence="10 11">C-169</strain>
    </source>
</reference>
<dbReference type="InterPro" id="IPR000415">
    <property type="entry name" value="Nitroreductase-like"/>
</dbReference>
<dbReference type="OrthoDB" id="507901at2759"/>
<evidence type="ECO:0000256" key="2">
    <source>
        <dbReference type="ARBA" id="ARBA00007118"/>
    </source>
</evidence>
<dbReference type="GO" id="GO:0016491">
    <property type="term" value="F:oxidoreductase activity"/>
    <property type="evidence" value="ECO:0007669"/>
    <property type="project" value="UniProtKB-KW"/>
</dbReference>
<feature type="transmembrane region" description="Helical" evidence="8">
    <location>
        <begin position="20"/>
        <end position="43"/>
    </location>
</feature>
<dbReference type="STRING" id="574566.I0YU58"/>
<protein>
    <submittedName>
        <fullName evidence="10">Nitroreductase</fullName>
    </submittedName>
</protein>
<dbReference type="Gene3D" id="3.40.109.10">
    <property type="entry name" value="NADH Oxidase"/>
    <property type="match status" value="1"/>
</dbReference>
<evidence type="ECO:0000256" key="6">
    <source>
        <dbReference type="ARBA" id="ARBA00023002"/>
    </source>
</evidence>
<organism evidence="10 11">
    <name type="scientific">Coccomyxa subellipsoidea (strain C-169)</name>
    <name type="common">Green microalga</name>
    <dbReference type="NCBI Taxonomy" id="574566"/>
    <lineage>
        <taxon>Eukaryota</taxon>
        <taxon>Viridiplantae</taxon>
        <taxon>Chlorophyta</taxon>
        <taxon>core chlorophytes</taxon>
        <taxon>Trebouxiophyceae</taxon>
        <taxon>Trebouxiophyceae incertae sedis</taxon>
        <taxon>Coccomyxaceae</taxon>
        <taxon>Coccomyxa</taxon>
        <taxon>Coccomyxa subellipsoidea</taxon>
    </lineage>
</organism>
<dbReference type="AlphaFoldDB" id="I0YU58"/>
<sequence>MLDVLSERAGTMFAIPAEAAFRTLLSLLVVYCCTSLPIVLWGLRKLFHTAQGSKTPAESTPVVAQKVASSSAATRLPAVPDIITLIAARRSIFPKDFSGDLVDRSVVETMLEAANWAPTHGKTEPWRFVVLGREAQEELLDLSLKVLERDCSPEDFAKKRAKIEGKRKSAFSKVAYMIPICMKRRAMAGKEMPEWEEMCAVACAVQNMWLTMTAQGAAGYWSSWYAEARESLEIKQFLGLEEEDKCMGVFMVGHCPDASGYRCKRQPHAEKVTWRV</sequence>
<keyword evidence="5" id="KW-0521">NADP</keyword>
<keyword evidence="11" id="KW-1185">Reference proteome</keyword>
<evidence type="ECO:0000256" key="3">
    <source>
        <dbReference type="ARBA" id="ARBA00022630"/>
    </source>
</evidence>
<evidence type="ECO:0000259" key="9">
    <source>
        <dbReference type="Pfam" id="PF00881"/>
    </source>
</evidence>
<evidence type="ECO:0000256" key="4">
    <source>
        <dbReference type="ARBA" id="ARBA00022643"/>
    </source>
</evidence>